<sequence>MTHSHLFFTYEFSKIVLKGAMQSRAEPPPASLGASQDLAFTFFVASPIITRIPRFSCGFICGFYCKFCKKHISCKFCQGFRFPGKRNTFAGNCFVRILGSAGKVYPREGSNIVWEVYKIIRMKCAIFVQAL</sequence>
<keyword evidence="3" id="KW-1185">Reference proteome</keyword>
<protein>
    <submittedName>
        <fullName evidence="1 2">Uncharacterized protein</fullName>
    </submittedName>
</protein>
<dbReference type="Proteomes" id="UP000002051">
    <property type="component" value="Chromosome 4"/>
</dbReference>
<evidence type="ECO:0000313" key="2">
    <source>
        <dbReference type="EnsemblPlants" id="AES89952"/>
    </source>
</evidence>
<dbReference type="PaxDb" id="3880-AES89952"/>
<reference evidence="1 3" key="1">
    <citation type="journal article" date="2011" name="Nature">
        <title>The Medicago genome provides insight into the evolution of rhizobial symbioses.</title>
        <authorList>
            <person name="Young N.D."/>
            <person name="Debelle F."/>
            <person name="Oldroyd G.E."/>
            <person name="Geurts R."/>
            <person name="Cannon S.B."/>
            <person name="Udvardi M.K."/>
            <person name="Benedito V.A."/>
            <person name="Mayer K.F."/>
            <person name="Gouzy J."/>
            <person name="Schoof H."/>
            <person name="Van de Peer Y."/>
            <person name="Proost S."/>
            <person name="Cook D.R."/>
            <person name="Meyers B.C."/>
            <person name="Spannagl M."/>
            <person name="Cheung F."/>
            <person name="De Mita S."/>
            <person name="Krishnakumar V."/>
            <person name="Gundlach H."/>
            <person name="Zhou S."/>
            <person name="Mudge J."/>
            <person name="Bharti A.K."/>
            <person name="Murray J.D."/>
            <person name="Naoumkina M.A."/>
            <person name="Rosen B."/>
            <person name="Silverstein K.A."/>
            <person name="Tang H."/>
            <person name="Rombauts S."/>
            <person name="Zhao P.X."/>
            <person name="Zhou P."/>
            <person name="Barbe V."/>
            <person name="Bardou P."/>
            <person name="Bechner M."/>
            <person name="Bellec A."/>
            <person name="Berger A."/>
            <person name="Berges H."/>
            <person name="Bidwell S."/>
            <person name="Bisseling T."/>
            <person name="Choisne N."/>
            <person name="Couloux A."/>
            <person name="Denny R."/>
            <person name="Deshpande S."/>
            <person name="Dai X."/>
            <person name="Doyle J.J."/>
            <person name="Dudez A.M."/>
            <person name="Farmer A.D."/>
            <person name="Fouteau S."/>
            <person name="Franken C."/>
            <person name="Gibelin C."/>
            <person name="Gish J."/>
            <person name="Goldstein S."/>
            <person name="Gonzalez A.J."/>
            <person name="Green P.J."/>
            <person name="Hallab A."/>
            <person name="Hartog M."/>
            <person name="Hua A."/>
            <person name="Humphray S.J."/>
            <person name="Jeong D.H."/>
            <person name="Jing Y."/>
            <person name="Jocker A."/>
            <person name="Kenton S.M."/>
            <person name="Kim D.J."/>
            <person name="Klee K."/>
            <person name="Lai H."/>
            <person name="Lang C."/>
            <person name="Lin S."/>
            <person name="Macmil S.L."/>
            <person name="Magdelenat G."/>
            <person name="Matthews L."/>
            <person name="McCorrison J."/>
            <person name="Monaghan E.L."/>
            <person name="Mun J.H."/>
            <person name="Najar F.Z."/>
            <person name="Nicholson C."/>
            <person name="Noirot C."/>
            <person name="O'Bleness M."/>
            <person name="Paule C.R."/>
            <person name="Poulain J."/>
            <person name="Prion F."/>
            <person name="Qin B."/>
            <person name="Qu C."/>
            <person name="Retzel E.F."/>
            <person name="Riddle C."/>
            <person name="Sallet E."/>
            <person name="Samain S."/>
            <person name="Samson N."/>
            <person name="Sanders I."/>
            <person name="Saurat O."/>
            <person name="Scarpelli C."/>
            <person name="Schiex T."/>
            <person name="Segurens B."/>
            <person name="Severin A.J."/>
            <person name="Sherrier D.J."/>
            <person name="Shi R."/>
            <person name="Sims S."/>
            <person name="Singer S.R."/>
            <person name="Sinharoy S."/>
            <person name="Sterck L."/>
            <person name="Viollet A."/>
            <person name="Wang B.B."/>
            <person name="Wang K."/>
            <person name="Wang M."/>
            <person name="Wang X."/>
            <person name="Warfsmann J."/>
            <person name="Weissenbach J."/>
            <person name="White D.D."/>
            <person name="White J.D."/>
            <person name="Wiley G.B."/>
            <person name="Wincker P."/>
            <person name="Xing Y."/>
            <person name="Yang L."/>
            <person name="Yao Z."/>
            <person name="Ying F."/>
            <person name="Zhai J."/>
            <person name="Zhou L."/>
            <person name="Zuber A."/>
            <person name="Denarie J."/>
            <person name="Dixon R.A."/>
            <person name="May G.D."/>
            <person name="Schwartz D.C."/>
            <person name="Rogers J."/>
            <person name="Quetier F."/>
            <person name="Town C.D."/>
            <person name="Roe B.A."/>
        </authorList>
    </citation>
    <scope>NUCLEOTIDE SEQUENCE [LARGE SCALE GENOMIC DNA]</scope>
    <source>
        <strain evidence="1">A17</strain>
        <strain evidence="2 3">cv. Jemalong A17</strain>
    </source>
</reference>
<name>G7JGA3_MEDTR</name>
<reference evidence="2" key="3">
    <citation type="submission" date="2015-04" db="UniProtKB">
        <authorList>
            <consortium name="EnsemblPlants"/>
        </authorList>
    </citation>
    <scope>IDENTIFICATION</scope>
    <source>
        <strain evidence="2">cv. Jemalong A17</strain>
    </source>
</reference>
<accession>G7JGA3</accession>
<evidence type="ECO:0000313" key="3">
    <source>
        <dbReference type="Proteomes" id="UP000002051"/>
    </source>
</evidence>
<dbReference type="AlphaFoldDB" id="G7JGA3"/>
<dbReference type="EnsemblPlants" id="AES89952">
    <property type="protein sequence ID" value="AES89952"/>
    <property type="gene ID" value="MTR_4g082200"/>
</dbReference>
<evidence type="ECO:0000313" key="1">
    <source>
        <dbReference type="EMBL" id="AES89952.1"/>
    </source>
</evidence>
<reference evidence="1 3" key="2">
    <citation type="journal article" date="2014" name="BMC Genomics">
        <title>An improved genome release (version Mt4.0) for the model legume Medicago truncatula.</title>
        <authorList>
            <person name="Tang H."/>
            <person name="Krishnakumar V."/>
            <person name="Bidwell S."/>
            <person name="Rosen B."/>
            <person name="Chan A."/>
            <person name="Zhou S."/>
            <person name="Gentzbittel L."/>
            <person name="Childs K.L."/>
            <person name="Yandell M."/>
            <person name="Gundlach H."/>
            <person name="Mayer K.F."/>
            <person name="Schwartz D.C."/>
            <person name="Town C.D."/>
        </authorList>
    </citation>
    <scope>GENOME REANNOTATION</scope>
    <source>
        <strain evidence="2 3">cv. Jemalong A17</strain>
    </source>
</reference>
<dbReference type="EMBL" id="CM001220">
    <property type="protein sequence ID" value="AES89952.1"/>
    <property type="molecule type" value="Genomic_DNA"/>
</dbReference>
<gene>
    <name evidence="1" type="ordered locus">MTR_4g082200</name>
</gene>
<organism evidence="1 3">
    <name type="scientific">Medicago truncatula</name>
    <name type="common">Barrel medic</name>
    <name type="synonym">Medicago tribuloides</name>
    <dbReference type="NCBI Taxonomy" id="3880"/>
    <lineage>
        <taxon>Eukaryota</taxon>
        <taxon>Viridiplantae</taxon>
        <taxon>Streptophyta</taxon>
        <taxon>Embryophyta</taxon>
        <taxon>Tracheophyta</taxon>
        <taxon>Spermatophyta</taxon>
        <taxon>Magnoliopsida</taxon>
        <taxon>eudicotyledons</taxon>
        <taxon>Gunneridae</taxon>
        <taxon>Pentapetalae</taxon>
        <taxon>rosids</taxon>
        <taxon>fabids</taxon>
        <taxon>Fabales</taxon>
        <taxon>Fabaceae</taxon>
        <taxon>Papilionoideae</taxon>
        <taxon>50 kb inversion clade</taxon>
        <taxon>NPAAA clade</taxon>
        <taxon>Hologalegina</taxon>
        <taxon>IRL clade</taxon>
        <taxon>Trifolieae</taxon>
        <taxon>Medicago</taxon>
    </lineage>
</organism>
<dbReference type="HOGENOM" id="CLU_1930676_0_0_1"/>
<proteinExistence type="predicted"/>